<sequence>MLTLSPVARYLSLAPSVLIFAALAVLPVANLVFTSFFEVSWLEGRKQMAFVGLENYARIPGDPLFRAGIVNTTILVIVATTAQVVLGLVLALACARIGYKSRFYRALLILPILIPGIVIGAIWRLMYNAEFGIINLLLQAVGFPGHDWLGSTSTALAAVIVVDIWHWTPFSFLLLLAAVESLPRDVTEAAKVDGATEWQRFRYVTFPLLIPALMMTFLFRAVIAFKVFDEVFLLTSGGPGTATEVVSFTIYQRFFLQDQTGYGSALSVTVIAVVSLIIVIAMTAGSGKVKEQ</sequence>
<dbReference type="GO" id="GO:0005886">
    <property type="term" value="C:plasma membrane"/>
    <property type="evidence" value="ECO:0007669"/>
    <property type="project" value="UniProtKB-SubCell"/>
</dbReference>
<evidence type="ECO:0000256" key="1">
    <source>
        <dbReference type="ARBA" id="ARBA00004651"/>
    </source>
</evidence>
<dbReference type="InterPro" id="IPR035906">
    <property type="entry name" value="MetI-like_sf"/>
</dbReference>
<feature type="transmembrane region" description="Helical" evidence="7">
    <location>
        <begin position="203"/>
        <end position="225"/>
    </location>
</feature>
<organism evidence="9 10">
    <name type="scientific">Roseobacter cerasinus</name>
    <dbReference type="NCBI Taxonomy" id="2602289"/>
    <lineage>
        <taxon>Bacteria</taxon>
        <taxon>Pseudomonadati</taxon>
        <taxon>Pseudomonadota</taxon>
        <taxon>Alphaproteobacteria</taxon>
        <taxon>Rhodobacterales</taxon>
        <taxon>Roseobacteraceae</taxon>
        <taxon>Roseobacter</taxon>
    </lineage>
</organism>
<dbReference type="PANTHER" id="PTHR43005:SF1">
    <property type="entry name" value="SPERMIDINE_PUTRESCINE TRANSPORT SYSTEM PERMEASE PROTEIN"/>
    <property type="match status" value="1"/>
</dbReference>
<protein>
    <submittedName>
        <fullName evidence="9">Binding-protein-dependent transport system inner membrane protein</fullName>
    </submittedName>
</protein>
<dbReference type="Pfam" id="PF00528">
    <property type="entry name" value="BPD_transp_1"/>
    <property type="match status" value="1"/>
</dbReference>
<name>A0A640VX04_9RHOB</name>
<feature type="transmembrane region" description="Helical" evidence="7">
    <location>
        <begin position="107"/>
        <end position="127"/>
    </location>
</feature>
<feature type="transmembrane region" description="Helical" evidence="7">
    <location>
        <begin position="12"/>
        <end position="33"/>
    </location>
</feature>
<dbReference type="PANTHER" id="PTHR43005">
    <property type="entry name" value="BLR7065 PROTEIN"/>
    <property type="match status" value="1"/>
</dbReference>
<evidence type="ECO:0000313" key="9">
    <source>
        <dbReference type="EMBL" id="GFE51900.1"/>
    </source>
</evidence>
<evidence type="ECO:0000256" key="5">
    <source>
        <dbReference type="ARBA" id="ARBA00022989"/>
    </source>
</evidence>
<proteinExistence type="inferred from homology"/>
<gene>
    <name evidence="9" type="ORF">So717_36530</name>
</gene>
<dbReference type="InterPro" id="IPR000515">
    <property type="entry name" value="MetI-like"/>
</dbReference>
<evidence type="ECO:0000256" key="4">
    <source>
        <dbReference type="ARBA" id="ARBA00022692"/>
    </source>
</evidence>
<dbReference type="OrthoDB" id="9801818at2"/>
<dbReference type="AlphaFoldDB" id="A0A640VX04"/>
<evidence type="ECO:0000256" key="3">
    <source>
        <dbReference type="ARBA" id="ARBA00022475"/>
    </source>
</evidence>
<feature type="transmembrane region" description="Helical" evidence="7">
    <location>
        <begin position="74"/>
        <end position="95"/>
    </location>
</feature>
<accession>A0A640VX04</accession>
<keyword evidence="10" id="KW-1185">Reference proteome</keyword>
<keyword evidence="2 7" id="KW-0813">Transport</keyword>
<feature type="transmembrane region" description="Helical" evidence="7">
    <location>
        <begin position="262"/>
        <end position="284"/>
    </location>
</feature>
<dbReference type="RefSeq" id="WP_159980087.1">
    <property type="nucleotide sequence ID" value="NZ_BLIV01000008.1"/>
</dbReference>
<keyword evidence="4 7" id="KW-0812">Transmembrane</keyword>
<dbReference type="GO" id="GO:0055085">
    <property type="term" value="P:transmembrane transport"/>
    <property type="evidence" value="ECO:0007669"/>
    <property type="project" value="InterPro"/>
</dbReference>
<dbReference type="PROSITE" id="PS50928">
    <property type="entry name" value="ABC_TM1"/>
    <property type="match status" value="1"/>
</dbReference>
<dbReference type="Proteomes" id="UP000436522">
    <property type="component" value="Unassembled WGS sequence"/>
</dbReference>
<keyword evidence="6 7" id="KW-0472">Membrane</keyword>
<keyword evidence="3" id="KW-1003">Cell membrane</keyword>
<dbReference type="SUPFAM" id="SSF161098">
    <property type="entry name" value="MetI-like"/>
    <property type="match status" value="1"/>
</dbReference>
<feature type="domain" description="ABC transmembrane type-1" evidence="8">
    <location>
        <begin position="69"/>
        <end position="283"/>
    </location>
</feature>
<evidence type="ECO:0000259" key="8">
    <source>
        <dbReference type="PROSITE" id="PS50928"/>
    </source>
</evidence>
<comment type="subcellular location">
    <subcellularLocation>
        <location evidence="1 7">Cell membrane</location>
        <topology evidence="1 7">Multi-pass membrane protein</topology>
    </subcellularLocation>
</comment>
<reference evidence="9 10" key="1">
    <citation type="submission" date="2019-12" db="EMBL/GenBank/DDBJ databases">
        <title>Roseobacter cerasinus sp. nov., isolated from seawater around aquaculture.</title>
        <authorList>
            <person name="Muramatsu S."/>
            <person name="Takabe Y."/>
            <person name="Mori K."/>
            <person name="Takaichi S."/>
            <person name="Hanada S."/>
        </authorList>
    </citation>
    <scope>NUCLEOTIDE SEQUENCE [LARGE SCALE GENOMIC DNA]</scope>
    <source>
        <strain evidence="9 10">AI77</strain>
    </source>
</reference>
<keyword evidence="5 7" id="KW-1133">Transmembrane helix</keyword>
<evidence type="ECO:0000256" key="7">
    <source>
        <dbReference type="RuleBase" id="RU363032"/>
    </source>
</evidence>
<evidence type="ECO:0000256" key="6">
    <source>
        <dbReference type="ARBA" id="ARBA00023136"/>
    </source>
</evidence>
<comment type="caution">
    <text evidence="9">The sequence shown here is derived from an EMBL/GenBank/DDBJ whole genome shotgun (WGS) entry which is preliminary data.</text>
</comment>
<dbReference type="EMBL" id="BLIV01000008">
    <property type="protein sequence ID" value="GFE51900.1"/>
    <property type="molecule type" value="Genomic_DNA"/>
</dbReference>
<dbReference type="CDD" id="cd06261">
    <property type="entry name" value="TM_PBP2"/>
    <property type="match status" value="1"/>
</dbReference>
<evidence type="ECO:0000256" key="2">
    <source>
        <dbReference type="ARBA" id="ARBA00022448"/>
    </source>
</evidence>
<dbReference type="Gene3D" id="1.10.3720.10">
    <property type="entry name" value="MetI-like"/>
    <property type="match status" value="1"/>
</dbReference>
<comment type="similarity">
    <text evidence="7">Belongs to the binding-protein-dependent transport system permease family.</text>
</comment>
<feature type="transmembrane region" description="Helical" evidence="7">
    <location>
        <begin position="164"/>
        <end position="182"/>
    </location>
</feature>
<evidence type="ECO:0000313" key="10">
    <source>
        <dbReference type="Proteomes" id="UP000436522"/>
    </source>
</evidence>